<keyword evidence="7" id="KW-1185">Reference proteome</keyword>
<dbReference type="RefSeq" id="WP_034837447.1">
    <property type="nucleotide sequence ID" value="NZ_JOKH01000003.1"/>
</dbReference>
<evidence type="ECO:0000313" key="6">
    <source>
        <dbReference type="EMBL" id="KEQ17305.1"/>
    </source>
</evidence>
<evidence type="ECO:0000256" key="1">
    <source>
        <dbReference type="ARBA" id="ARBA00005495"/>
    </source>
</evidence>
<evidence type="ECO:0000256" key="2">
    <source>
        <dbReference type="ARBA" id="ARBA00022723"/>
    </source>
</evidence>
<protein>
    <submittedName>
        <fullName evidence="6">Ribulose-phosphate 3-epimerase</fullName>
    </submittedName>
</protein>
<dbReference type="PANTHER" id="PTHR33337">
    <property type="entry name" value="GFA DOMAIN-CONTAINING PROTEIN"/>
    <property type="match status" value="1"/>
</dbReference>
<name>A0A081NFT2_9GAMM</name>
<proteinExistence type="inferred from homology"/>
<keyword evidence="3" id="KW-0862">Zinc</keyword>
<keyword evidence="2" id="KW-0479">Metal-binding</keyword>
<accession>A0A081NFT2</accession>
<dbReference type="GO" id="GO:0046872">
    <property type="term" value="F:metal ion binding"/>
    <property type="evidence" value="ECO:0007669"/>
    <property type="project" value="UniProtKB-KW"/>
</dbReference>
<evidence type="ECO:0000256" key="4">
    <source>
        <dbReference type="ARBA" id="ARBA00023239"/>
    </source>
</evidence>
<evidence type="ECO:0000259" key="5">
    <source>
        <dbReference type="PROSITE" id="PS51891"/>
    </source>
</evidence>
<organism evidence="6 7">
    <name type="scientific">Endozoicomonas numazuensis</name>
    <dbReference type="NCBI Taxonomy" id="1137799"/>
    <lineage>
        <taxon>Bacteria</taxon>
        <taxon>Pseudomonadati</taxon>
        <taxon>Pseudomonadota</taxon>
        <taxon>Gammaproteobacteria</taxon>
        <taxon>Oceanospirillales</taxon>
        <taxon>Endozoicomonadaceae</taxon>
        <taxon>Endozoicomonas</taxon>
    </lineage>
</organism>
<gene>
    <name evidence="6" type="ORF">GZ78_15950</name>
</gene>
<evidence type="ECO:0000313" key="7">
    <source>
        <dbReference type="Proteomes" id="UP000028073"/>
    </source>
</evidence>
<dbReference type="AlphaFoldDB" id="A0A081NFT2"/>
<evidence type="ECO:0000256" key="3">
    <source>
        <dbReference type="ARBA" id="ARBA00022833"/>
    </source>
</evidence>
<keyword evidence="4" id="KW-0456">Lyase</keyword>
<dbReference type="SUPFAM" id="SSF51316">
    <property type="entry name" value="Mss4-like"/>
    <property type="match status" value="1"/>
</dbReference>
<dbReference type="InterPro" id="IPR011057">
    <property type="entry name" value="Mss4-like_sf"/>
</dbReference>
<dbReference type="STRING" id="1137799.GZ78_15950"/>
<comment type="caution">
    <text evidence="6">The sequence shown here is derived from an EMBL/GenBank/DDBJ whole genome shotgun (WGS) entry which is preliminary data.</text>
</comment>
<feature type="domain" description="CENP-V/GFA" evidence="5">
    <location>
        <begin position="2"/>
        <end position="103"/>
    </location>
</feature>
<dbReference type="PANTHER" id="PTHR33337:SF40">
    <property type="entry name" value="CENP-V_GFA DOMAIN-CONTAINING PROTEIN-RELATED"/>
    <property type="match status" value="1"/>
</dbReference>
<sequence>MYKGSCLCGSVQYQILSEPKKVTHCHCSMCQKQHGAAFATYASVKKEDLEYVQGEGSLKSYNSSGTIERKFCGQCGSSLEWGGSPDYAEWVSIAIGTLDSPYEPEKVDNIFRKTRVCWIGEVNE</sequence>
<dbReference type="InterPro" id="IPR006913">
    <property type="entry name" value="CENP-V/GFA"/>
</dbReference>
<dbReference type="GO" id="GO:0016846">
    <property type="term" value="F:carbon-sulfur lyase activity"/>
    <property type="evidence" value="ECO:0007669"/>
    <property type="project" value="InterPro"/>
</dbReference>
<reference evidence="6 7" key="1">
    <citation type="submission" date="2014-06" db="EMBL/GenBank/DDBJ databases">
        <title>Whole Genome Sequences of Three Symbiotic Endozoicomonas Bacteria.</title>
        <authorList>
            <person name="Neave M.J."/>
            <person name="Apprill A."/>
            <person name="Voolstra C.R."/>
        </authorList>
    </citation>
    <scope>NUCLEOTIDE SEQUENCE [LARGE SCALE GENOMIC DNA]</scope>
    <source>
        <strain evidence="6 7">DSM 25634</strain>
    </source>
</reference>
<dbReference type="OrthoDB" id="9786619at2"/>
<dbReference type="PROSITE" id="PS51891">
    <property type="entry name" value="CENP_V_GFA"/>
    <property type="match status" value="1"/>
</dbReference>
<dbReference type="Pfam" id="PF04828">
    <property type="entry name" value="GFA"/>
    <property type="match status" value="1"/>
</dbReference>
<dbReference type="EMBL" id="JOKH01000003">
    <property type="protein sequence ID" value="KEQ17305.1"/>
    <property type="molecule type" value="Genomic_DNA"/>
</dbReference>
<dbReference type="Gene3D" id="3.90.1590.10">
    <property type="entry name" value="glutathione-dependent formaldehyde- activating enzyme (gfa)"/>
    <property type="match status" value="1"/>
</dbReference>
<comment type="similarity">
    <text evidence="1">Belongs to the Gfa family.</text>
</comment>
<dbReference type="Proteomes" id="UP000028073">
    <property type="component" value="Unassembled WGS sequence"/>
</dbReference>
<dbReference type="eggNOG" id="COG3791">
    <property type="taxonomic scope" value="Bacteria"/>
</dbReference>